<keyword evidence="3" id="KW-0812">Transmembrane</keyword>
<evidence type="ECO:0000256" key="2">
    <source>
        <dbReference type="ARBA" id="ARBA00007558"/>
    </source>
</evidence>
<evidence type="ECO:0008006" key="10">
    <source>
        <dbReference type="Google" id="ProtNLM"/>
    </source>
</evidence>
<organism evidence="8 9">
    <name type="scientific">Lithohypha guttulata</name>
    <dbReference type="NCBI Taxonomy" id="1690604"/>
    <lineage>
        <taxon>Eukaryota</taxon>
        <taxon>Fungi</taxon>
        <taxon>Dikarya</taxon>
        <taxon>Ascomycota</taxon>
        <taxon>Pezizomycotina</taxon>
        <taxon>Eurotiomycetes</taxon>
        <taxon>Chaetothyriomycetidae</taxon>
        <taxon>Chaetothyriales</taxon>
        <taxon>Trichomeriaceae</taxon>
        <taxon>Lithohypha</taxon>
    </lineage>
</organism>
<dbReference type="EMBL" id="JAVRRG010000101">
    <property type="protein sequence ID" value="KAK5086079.1"/>
    <property type="molecule type" value="Genomic_DNA"/>
</dbReference>
<evidence type="ECO:0000313" key="9">
    <source>
        <dbReference type="Proteomes" id="UP001345013"/>
    </source>
</evidence>
<gene>
    <name evidence="8" type="ORF">LTR24_007084</name>
</gene>
<dbReference type="PANTHER" id="PTHR12770:SF31">
    <property type="entry name" value="RUS FAMILY MEMBER 1"/>
    <property type="match status" value="1"/>
</dbReference>
<keyword evidence="9" id="KW-1185">Reference proteome</keyword>
<proteinExistence type="inferred from homology"/>
<dbReference type="Pfam" id="PF04884">
    <property type="entry name" value="UVB_sens_prot"/>
    <property type="match status" value="2"/>
</dbReference>
<name>A0ABR0K5J1_9EURO</name>
<feature type="domain" description="Root UVB sensitive protein C-terminal" evidence="7">
    <location>
        <begin position="449"/>
        <end position="542"/>
    </location>
</feature>
<comment type="similarity">
    <text evidence="2">Belongs to the RUS1 family.</text>
</comment>
<evidence type="ECO:0000259" key="6">
    <source>
        <dbReference type="Pfam" id="PF04884"/>
    </source>
</evidence>
<sequence>MASDRQLTLKEIDPTSGQTTKTYVLSRSNTGLGSEKQLMRLDQVPSQINTSPKSTSIALTQSSSIPVYLSTYSQAILDYLKSLFLPTGYPHTVTPDYTPYQIYDSIQAFASTIAGLLSSRAVLQSLNVISSSPSDATDSAIPSDSASAATAATLLSILQSTLSNLTTILFASHAAPRISCDVKFYRFLADIANDAAFVLDLLAPSLPGTFSAMTSHLSFSHSVPLTSPYTALLRLHRLEVLVPFIPSPRVVVLCTSSMLRAVCGVAGGSSKAVLSAHFARNNPENVGDLNAKDGSQETVVNLLGMWIGGLVVSRVEGVGATWTWMLVLLGVHLWANYRAVKSVRLRGLNRERAGKVMMQIARGGLRCFEDVDVDAIGGSESVLGLRSWLVGRLARLYGHERVVTWQSWSVGVSVEEFMRAVSGSDHGSKTMKRSGSLVRRVPTELLSSLISTLERERYLIWLSEDDGRVVVALKKDAMPVDQLRACYHASLMQERRQRALQRGEGWQTIDLLTESLEKVRQTWEDVRRKLEVAGWDLSSTNLVGGRGVRIDLS</sequence>
<comment type="caution">
    <text evidence="8">The sequence shown here is derived from an EMBL/GenBank/DDBJ whole genome shotgun (WGS) entry which is preliminary data.</text>
</comment>
<feature type="domain" description="Protein root UVB sensitive/RUS" evidence="6">
    <location>
        <begin position="73"/>
        <end position="221"/>
    </location>
</feature>
<reference evidence="8 9" key="1">
    <citation type="submission" date="2023-08" db="EMBL/GenBank/DDBJ databases">
        <title>Black Yeasts Isolated from many extreme environments.</title>
        <authorList>
            <person name="Coleine C."/>
            <person name="Stajich J.E."/>
            <person name="Selbmann L."/>
        </authorList>
    </citation>
    <scope>NUCLEOTIDE SEQUENCE [LARGE SCALE GENOMIC DNA]</scope>
    <source>
        <strain evidence="8 9">CCFEE 5885</strain>
    </source>
</reference>
<dbReference type="InterPro" id="IPR054549">
    <property type="entry name" value="UVB_sens_RUS_dom"/>
</dbReference>
<evidence type="ECO:0000259" key="7">
    <source>
        <dbReference type="Pfam" id="PF24160"/>
    </source>
</evidence>
<dbReference type="Pfam" id="PF24160">
    <property type="entry name" value="UVB_sens_C"/>
    <property type="match status" value="1"/>
</dbReference>
<evidence type="ECO:0000256" key="1">
    <source>
        <dbReference type="ARBA" id="ARBA00004370"/>
    </source>
</evidence>
<evidence type="ECO:0000256" key="3">
    <source>
        <dbReference type="ARBA" id="ARBA00022692"/>
    </source>
</evidence>
<protein>
    <recommendedName>
        <fullName evidence="10">DUF647-domain-containing protein</fullName>
    </recommendedName>
</protein>
<keyword evidence="4" id="KW-1133">Transmembrane helix</keyword>
<comment type="subcellular location">
    <subcellularLocation>
        <location evidence="1">Membrane</location>
    </subcellularLocation>
</comment>
<evidence type="ECO:0000256" key="4">
    <source>
        <dbReference type="ARBA" id="ARBA00022989"/>
    </source>
</evidence>
<dbReference type="InterPro" id="IPR055412">
    <property type="entry name" value="UVB_sens_C"/>
</dbReference>
<feature type="domain" description="Protein root UVB sensitive/RUS" evidence="6">
    <location>
        <begin position="238"/>
        <end position="358"/>
    </location>
</feature>
<evidence type="ECO:0000313" key="8">
    <source>
        <dbReference type="EMBL" id="KAK5086079.1"/>
    </source>
</evidence>
<evidence type="ECO:0000256" key="5">
    <source>
        <dbReference type="ARBA" id="ARBA00023136"/>
    </source>
</evidence>
<dbReference type="InterPro" id="IPR006968">
    <property type="entry name" value="RUS_fam"/>
</dbReference>
<dbReference type="Proteomes" id="UP001345013">
    <property type="component" value="Unassembled WGS sequence"/>
</dbReference>
<keyword evidence="5" id="KW-0472">Membrane</keyword>
<dbReference type="PANTHER" id="PTHR12770">
    <property type="entry name" value="RUS1 FAMILY PROTEIN C16ORF58"/>
    <property type="match status" value="1"/>
</dbReference>
<accession>A0ABR0K5J1</accession>